<gene>
    <name evidence="1" type="ORF">SAMN04488078_104045</name>
</gene>
<accession>A0A239I9M5</accession>
<dbReference type="AlphaFoldDB" id="A0A239I9M5"/>
<sequence length="52" mass="6136">MTPAFFEYCDTHDRHRQQTQASRRARRHALITALKTILSYPLARLTARRLPV</sequence>
<name>A0A239I9M5_9RHOB</name>
<dbReference type="Proteomes" id="UP000198440">
    <property type="component" value="Unassembled WGS sequence"/>
</dbReference>
<reference evidence="1 2" key="1">
    <citation type="submission" date="2017-06" db="EMBL/GenBank/DDBJ databases">
        <authorList>
            <person name="Kim H.J."/>
            <person name="Triplett B.A."/>
        </authorList>
    </citation>
    <scope>NUCLEOTIDE SEQUENCE [LARGE SCALE GENOMIC DNA]</scope>
    <source>
        <strain evidence="1 2">DSM 11445</strain>
    </source>
</reference>
<evidence type="ECO:0000313" key="1">
    <source>
        <dbReference type="EMBL" id="SNS90082.1"/>
    </source>
</evidence>
<protein>
    <submittedName>
        <fullName evidence="1">Uncharacterized protein</fullName>
    </submittedName>
</protein>
<dbReference type="EMBL" id="FZON01000040">
    <property type="protein sequence ID" value="SNS90082.1"/>
    <property type="molecule type" value="Genomic_DNA"/>
</dbReference>
<evidence type="ECO:0000313" key="2">
    <source>
        <dbReference type="Proteomes" id="UP000198440"/>
    </source>
</evidence>
<proteinExistence type="predicted"/>
<organism evidence="1 2">
    <name type="scientific">Antarctobacter heliothermus</name>
    <dbReference type="NCBI Taxonomy" id="74033"/>
    <lineage>
        <taxon>Bacteria</taxon>
        <taxon>Pseudomonadati</taxon>
        <taxon>Pseudomonadota</taxon>
        <taxon>Alphaproteobacteria</taxon>
        <taxon>Rhodobacterales</taxon>
        <taxon>Roseobacteraceae</taxon>
        <taxon>Antarctobacter</taxon>
    </lineage>
</organism>